<gene>
    <name evidence="2" type="ORF">MPSYJ_44630</name>
</gene>
<evidence type="ECO:0008006" key="4">
    <source>
        <dbReference type="Google" id="ProtNLM"/>
    </source>
</evidence>
<proteinExistence type="predicted"/>
<accession>A0A7I7MGN5</accession>
<feature type="compositionally biased region" description="Basic and acidic residues" evidence="1">
    <location>
        <begin position="26"/>
        <end position="42"/>
    </location>
</feature>
<reference evidence="2 3" key="1">
    <citation type="journal article" date="2019" name="Emerg. Microbes Infect.">
        <title>Comprehensive subspecies identification of 175 nontuberculous mycobacteria species based on 7547 genomic profiles.</title>
        <authorList>
            <person name="Matsumoto Y."/>
            <person name="Kinjo T."/>
            <person name="Motooka D."/>
            <person name="Nabeya D."/>
            <person name="Jung N."/>
            <person name="Uechi K."/>
            <person name="Horii T."/>
            <person name="Iida T."/>
            <person name="Fujita J."/>
            <person name="Nakamura S."/>
        </authorList>
    </citation>
    <scope>NUCLEOTIDE SEQUENCE [LARGE SCALE GENOMIC DNA]</scope>
    <source>
        <strain evidence="2 3">JCM 13323</strain>
    </source>
</reference>
<dbReference type="KEGG" id="mpsc:MPSYJ_44630"/>
<sequence>MTAIVVVGVALVTYLVVAAVIRREARARDNAKSAEAASERSTARALGETPQGQIWDDDGQSLRDFNAWRASKKARRRKLWAGGTAGSVGLWGAGGYGGGDYGGGSSCGGGGCGGGGCGGGGCGGG</sequence>
<dbReference type="EMBL" id="AP022574">
    <property type="protein sequence ID" value="BBX71002.1"/>
    <property type="molecule type" value="Genomic_DNA"/>
</dbReference>
<feature type="region of interest" description="Disordered" evidence="1">
    <location>
        <begin position="26"/>
        <end position="59"/>
    </location>
</feature>
<evidence type="ECO:0000313" key="2">
    <source>
        <dbReference type="EMBL" id="BBX71002.1"/>
    </source>
</evidence>
<dbReference type="Proteomes" id="UP000466514">
    <property type="component" value="Chromosome"/>
</dbReference>
<evidence type="ECO:0000256" key="1">
    <source>
        <dbReference type="SAM" id="MobiDB-lite"/>
    </source>
</evidence>
<protein>
    <recommendedName>
        <fullName evidence="4">TIGR04222 domain-containing membrane protein</fullName>
    </recommendedName>
</protein>
<dbReference type="AlphaFoldDB" id="A0A7I7MGN5"/>
<name>A0A7I7MGN5_9MYCO</name>
<evidence type="ECO:0000313" key="3">
    <source>
        <dbReference type="Proteomes" id="UP000466514"/>
    </source>
</evidence>
<organism evidence="2 3">
    <name type="scientific">Mycolicibacterium psychrotolerans</name>
    <dbReference type="NCBI Taxonomy" id="216929"/>
    <lineage>
        <taxon>Bacteria</taxon>
        <taxon>Bacillati</taxon>
        <taxon>Actinomycetota</taxon>
        <taxon>Actinomycetes</taxon>
        <taxon>Mycobacteriales</taxon>
        <taxon>Mycobacteriaceae</taxon>
        <taxon>Mycolicibacterium</taxon>
    </lineage>
</organism>
<keyword evidence="3" id="KW-1185">Reference proteome</keyword>